<evidence type="ECO:0000256" key="11">
    <source>
        <dbReference type="ARBA" id="ARBA00023014"/>
    </source>
</evidence>
<dbReference type="InterPro" id="IPR058240">
    <property type="entry name" value="rSAM_sf"/>
</dbReference>
<evidence type="ECO:0000256" key="5">
    <source>
        <dbReference type="ARBA" id="ARBA00009862"/>
    </source>
</evidence>
<dbReference type="Proteomes" id="UP000030653">
    <property type="component" value="Unassembled WGS sequence"/>
</dbReference>
<dbReference type="Pfam" id="PF01967">
    <property type="entry name" value="MoaC"/>
    <property type="match status" value="1"/>
</dbReference>
<dbReference type="STRING" id="1858805.M5G349"/>
<dbReference type="InterPro" id="IPR047594">
    <property type="entry name" value="MoaC_bact/euk"/>
</dbReference>
<evidence type="ECO:0000256" key="8">
    <source>
        <dbReference type="ARBA" id="ARBA00022723"/>
    </source>
</evidence>
<name>M5G349_DACPD</name>
<keyword evidence="9" id="KW-0547">Nucleotide-binding</keyword>
<evidence type="ECO:0000313" key="18">
    <source>
        <dbReference type="Proteomes" id="UP000030653"/>
    </source>
</evidence>
<dbReference type="HOGENOM" id="CLU_009273_7_2_1"/>
<dbReference type="GeneID" id="63685113"/>
<dbReference type="SFLD" id="SFLDG01067">
    <property type="entry name" value="SPASM/twitch_domain_containing"/>
    <property type="match status" value="1"/>
</dbReference>
<dbReference type="AlphaFoldDB" id="M5G349"/>
<dbReference type="OrthoDB" id="429626at2759"/>
<sequence length="606" mass="65971">MQYLLRSGSVAVLRRAGARSLAIGAASVKRDVARLKIAEIDSQSAQVAPQLIDAFNREHDYLRISLTEKCNLRCFYCMPEDGVELSPPQQLLTDDEVVHLAELFVRAGVRKLRLTGGEPTVRRNIVELVGRLSGLRDLGLQSIGMTSNGLALHRKLPDLVENGLTHLNLSLDTLDQFKFELITRRRGHDAVVKSLDTALSLPGLQSVKLNVVVVKGLNDSEVFDFVEMTKERPLSVRFIEFMPFTGNKWDKAKMVPSGDLLHRIASRYPNVRKAEDSLNDTARSYEIPGHRGSIAFISSMSDHFCGTCNRLRITADGNIKVCLFGPNEVSLRDALRSGATEEELMGLIGMAVGRKKARHAGPIFSPSPRRLCPPSRLLIPTFPLWTLTSSPKHRHSTAEHSTFMHTSAVEAAERSEGPKLSHVDASGRPAMVDVTDKPVTSRTAIAQGRIYLNQIAFDLVTDPGSVTGPASELSPVTTDRVAKALSKGPVLLTAELAGIQAAKRTSSLIPLCHPLPLTHVSITLSPEQDDDSRSGSRWIQCVAKVRCDGKTGVEMEALTAVSVSLLTVWDMLKAVAGAEMEIGDVRVVHKQGGKSGDFLTPGEPSA</sequence>
<dbReference type="GO" id="GO:0006777">
    <property type="term" value="P:Mo-molybdopterin cofactor biosynthetic process"/>
    <property type="evidence" value="ECO:0007669"/>
    <property type="project" value="UniProtKB-KW"/>
</dbReference>
<comment type="pathway">
    <text evidence="3">Cofactor biosynthesis; molybdopterin biosynthesis.</text>
</comment>
<dbReference type="SUPFAM" id="SSF102114">
    <property type="entry name" value="Radical SAM enzymes"/>
    <property type="match status" value="1"/>
</dbReference>
<evidence type="ECO:0000256" key="1">
    <source>
        <dbReference type="ARBA" id="ARBA00001637"/>
    </source>
</evidence>
<dbReference type="NCBIfam" id="TIGR02666">
    <property type="entry name" value="moaA"/>
    <property type="match status" value="1"/>
</dbReference>
<dbReference type="InterPro" id="IPR013483">
    <property type="entry name" value="MoaA"/>
</dbReference>
<dbReference type="Pfam" id="PF04055">
    <property type="entry name" value="Radical_SAM"/>
    <property type="match status" value="1"/>
</dbReference>
<dbReference type="InterPro" id="IPR007197">
    <property type="entry name" value="rSAM"/>
</dbReference>
<comment type="catalytic activity">
    <reaction evidence="15">
        <text>GTP + AH2 + S-adenosyl-L-methionine = (8S)-3',8-cyclo-7,8-dihydroguanosine 5'-triphosphate + 5'-deoxyadenosine + L-methionine + A + H(+)</text>
        <dbReference type="Rhea" id="RHEA:49576"/>
        <dbReference type="ChEBI" id="CHEBI:13193"/>
        <dbReference type="ChEBI" id="CHEBI:15378"/>
        <dbReference type="ChEBI" id="CHEBI:17319"/>
        <dbReference type="ChEBI" id="CHEBI:17499"/>
        <dbReference type="ChEBI" id="CHEBI:37565"/>
        <dbReference type="ChEBI" id="CHEBI:57844"/>
        <dbReference type="ChEBI" id="CHEBI:59789"/>
        <dbReference type="ChEBI" id="CHEBI:131766"/>
        <dbReference type="EC" id="4.1.99.22"/>
    </reaction>
</comment>
<keyword evidence="10" id="KW-0408">Iron</keyword>
<reference evidence="17 18" key="1">
    <citation type="journal article" date="2012" name="Science">
        <title>The Paleozoic origin of enzymatic lignin decomposition reconstructed from 31 fungal genomes.</title>
        <authorList>
            <person name="Floudas D."/>
            <person name="Binder M."/>
            <person name="Riley R."/>
            <person name="Barry K."/>
            <person name="Blanchette R.A."/>
            <person name="Henrissat B."/>
            <person name="Martinez A.T."/>
            <person name="Otillar R."/>
            <person name="Spatafora J.W."/>
            <person name="Yadav J.S."/>
            <person name="Aerts A."/>
            <person name="Benoit I."/>
            <person name="Boyd A."/>
            <person name="Carlson A."/>
            <person name="Copeland A."/>
            <person name="Coutinho P.M."/>
            <person name="de Vries R.P."/>
            <person name="Ferreira P."/>
            <person name="Findley K."/>
            <person name="Foster B."/>
            <person name="Gaskell J."/>
            <person name="Glotzer D."/>
            <person name="Gorecki P."/>
            <person name="Heitman J."/>
            <person name="Hesse C."/>
            <person name="Hori C."/>
            <person name="Igarashi K."/>
            <person name="Jurgens J.A."/>
            <person name="Kallen N."/>
            <person name="Kersten P."/>
            <person name="Kohler A."/>
            <person name="Kuees U."/>
            <person name="Kumar T.K.A."/>
            <person name="Kuo A."/>
            <person name="LaButti K."/>
            <person name="Larrondo L.F."/>
            <person name="Lindquist E."/>
            <person name="Ling A."/>
            <person name="Lombard V."/>
            <person name="Lucas S."/>
            <person name="Lundell T."/>
            <person name="Martin R."/>
            <person name="McLaughlin D.J."/>
            <person name="Morgenstern I."/>
            <person name="Morin E."/>
            <person name="Murat C."/>
            <person name="Nagy L.G."/>
            <person name="Nolan M."/>
            <person name="Ohm R.A."/>
            <person name="Patyshakuliyeva A."/>
            <person name="Rokas A."/>
            <person name="Ruiz-Duenas F.J."/>
            <person name="Sabat G."/>
            <person name="Salamov A."/>
            <person name="Samejima M."/>
            <person name="Schmutz J."/>
            <person name="Slot J.C."/>
            <person name="St John F."/>
            <person name="Stenlid J."/>
            <person name="Sun H."/>
            <person name="Sun S."/>
            <person name="Syed K."/>
            <person name="Tsang A."/>
            <person name="Wiebenga A."/>
            <person name="Young D."/>
            <person name="Pisabarro A."/>
            <person name="Eastwood D.C."/>
            <person name="Martin F."/>
            <person name="Cullen D."/>
            <person name="Grigoriev I.V."/>
            <person name="Hibbett D.S."/>
        </authorList>
    </citation>
    <scope>NUCLEOTIDE SEQUENCE [LARGE SCALE GENOMIC DNA]</scope>
    <source>
        <strain evidence="17 18">DJM-731 SS1</strain>
    </source>
</reference>
<gene>
    <name evidence="17" type="ORF">DACRYDRAFT_115673</name>
</gene>
<evidence type="ECO:0000256" key="6">
    <source>
        <dbReference type="ARBA" id="ARBA00022485"/>
    </source>
</evidence>
<comment type="cofactor">
    <cofactor evidence="2">
        <name>[4Fe-4S] cluster</name>
        <dbReference type="ChEBI" id="CHEBI:49883"/>
    </cofactor>
</comment>
<dbReference type="PROSITE" id="PS01305">
    <property type="entry name" value="MOAA_NIFB_PQQE"/>
    <property type="match status" value="1"/>
</dbReference>
<evidence type="ECO:0000256" key="9">
    <source>
        <dbReference type="ARBA" id="ARBA00022741"/>
    </source>
</evidence>
<comment type="similarity">
    <text evidence="5">In the N-terminal section; belongs to the radical SAM superfamily. MoaA family.</text>
</comment>
<dbReference type="InterPro" id="IPR013785">
    <property type="entry name" value="Aldolase_TIM"/>
</dbReference>
<dbReference type="InterPro" id="IPR040064">
    <property type="entry name" value="MoaA-like"/>
</dbReference>
<keyword evidence="12" id="KW-0342">GTP-binding</keyword>
<evidence type="ECO:0000256" key="4">
    <source>
        <dbReference type="ARBA" id="ARBA00008484"/>
    </source>
</evidence>
<dbReference type="GO" id="GO:0005525">
    <property type="term" value="F:GTP binding"/>
    <property type="evidence" value="ECO:0007669"/>
    <property type="project" value="UniProtKB-KW"/>
</dbReference>
<feature type="domain" description="Radical SAM core" evidence="16">
    <location>
        <begin position="54"/>
        <end position="279"/>
    </location>
</feature>
<dbReference type="UniPathway" id="UPA00344"/>
<dbReference type="SFLD" id="SFLDG01386">
    <property type="entry name" value="main_SPASM_domain-containing"/>
    <property type="match status" value="1"/>
</dbReference>
<evidence type="ECO:0000256" key="12">
    <source>
        <dbReference type="ARBA" id="ARBA00023134"/>
    </source>
</evidence>
<dbReference type="CDD" id="cd01335">
    <property type="entry name" value="Radical_SAM"/>
    <property type="match status" value="1"/>
</dbReference>
<keyword evidence="13" id="KW-0501">Molybdenum cofactor biosynthesis</keyword>
<dbReference type="InterPro" id="IPR036522">
    <property type="entry name" value="MoaC_sf"/>
</dbReference>
<dbReference type="InterPro" id="IPR050105">
    <property type="entry name" value="MoCo_biosynth_MoaA/MoaC"/>
</dbReference>
<keyword evidence="7" id="KW-0949">S-adenosyl-L-methionine</keyword>
<accession>M5G349</accession>
<evidence type="ECO:0000256" key="13">
    <source>
        <dbReference type="ARBA" id="ARBA00023150"/>
    </source>
</evidence>
<evidence type="ECO:0000256" key="15">
    <source>
        <dbReference type="ARBA" id="ARBA00048697"/>
    </source>
</evidence>
<dbReference type="SUPFAM" id="SSF55040">
    <property type="entry name" value="Molybdenum cofactor biosynthesis protein C, MoaC"/>
    <property type="match status" value="1"/>
</dbReference>
<comment type="catalytic activity">
    <reaction evidence="1">
        <text>(8S)-3',8-cyclo-7,8-dihydroguanosine 5'-triphosphate = cyclic pyranopterin phosphate + diphosphate</text>
        <dbReference type="Rhea" id="RHEA:49580"/>
        <dbReference type="ChEBI" id="CHEBI:33019"/>
        <dbReference type="ChEBI" id="CHEBI:59648"/>
        <dbReference type="ChEBI" id="CHEBI:131766"/>
        <dbReference type="EC" id="4.6.1.17"/>
    </reaction>
</comment>
<evidence type="ECO:0000313" key="17">
    <source>
        <dbReference type="EMBL" id="EJU02645.1"/>
    </source>
</evidence>
<dbReference type="RefSeq" id="XP_040629539.1">
    <property type="nucleotide sequence ID" value="XM_040770051.1"/>
</dbReference>
<evidence type="ECO:0000259" key="16">
    <source>
        <dbReference type="PROSITE" id="PS51918"/>
    </source>
</evidence>
<dbReference type="InterPro" id="IPR010505">
    <property type="entry name" value="MoaA_twitch"/>
</dbReference>
<evidence type="ECO:0000256" key="7">
    <source>
        <dbReference type="ARBA" id="ARBA00022691"/>
    </source>
</evidence>
<dbReference type="Gene3D" id="3.20.20.70">
    <property type="entry name" value="Aldolase class I"/>
    <property type="match status" value="1"/>
</dbReference>
<proteinExistence type="inferred from homology"/>
<dbReference type="NCBIfam" id="NF006870">
    <property type="entry name" value="PRK09364.1"/>
    <property type="match status" value="1"/>
</dbReference>
<dbReference type="PANTHER" id="PTHR22960:SF0">
    <property type="entry name" value="MOLYBDENUM COFACTOR BIOSYNTHESIS PROTEIN 1"/>
    <property type="match status" value="1"/>
</dbReference>
<dbReference type="GO" id="GO:0051539">
    <property type="term" value="F:4 iron, 4 sulfur cluster binding"/>
    <property type="evidence" value="ECO:0007669"/>
    <property type="project" value="UniProtKB-KW"/>
</dbReference>
<dbReference type="SMART" id="SM00729">
    <property type="entry name" value="Elp3"/>
    <property type="match status" value="1"/>
</dbReference>
<evidence type="ECO:0000256" key="14">
    <source>
        <dbReference type="ARBA" id="ARBA00023239"/>
    </source>
</evidence>
<dbReference type="Gene3D" id="3.30.70.640">
    <property type="entry name" value="Molybdopterin cofactor biosynthesis C (MoaC) domain"/>
    <property type="match status" value="1"/>
</dbReference>
<dbReference type="SFLD" id="SFLDS00029">
    <property type="entry name" value="Radical_SAM"/>
    <property type="match status" value="1"/>
</dbReference>
<keyword evidence="18" id="KW-1185">Reference proteome</keyword>
<dbReference type="InterPro" id="IPR000385">
    <property type="entry name" value="MoaA_NifB_PqqE_Fe-S-bd_CS"/>
</dbReference>
<dbReference type="GO" id="GO:0061798">
    <property type="term" value="F:GTP 3',8'-cyclase activity"/>
    <property type="evidence" value="ECO:0007669"/>
    <property type="project" value="UniProtKB-EC"/>
</dbReference>
<dbReference type="SFLD" id="SFLDG01383">
    <property type="entry name" value="cyclic_pyranopterin_phosphate"/>
    <property type="match status" value="1"/>
</dbReference>
<evidence type="ECO:0000256" key="2">
    <source>
        <dbReference type="ARBA" id="ARBA00001966"/>
    </source>
</evidence>
<dbReference type="EMBL" id="JH795861">
    <property type="protein sequence ID" value="EJU02645.1"/>
    <property type="molecule type" value="Genomic_DNA"/>
</dbReference>
<evidence type="ECO:0000256" key="10">
    <source>
        <dbReference type="ARBA" id="ARBA00023004"/>
    </source>
</evidence>
<keyword evidence="8" id="KW-0479">Metal-binding</keyword>
<dbReference type="OMA" id="QTVHMTS"/>
<organism evidence="17 18">
    <name type="scientific">Dacryopinax primogenitus (strain DJM 731)</name>
    <name type="common">Brown rot fungus</name>
    <dbReference type="NCBI Taxonomy" id="1858805"/>
    <lineage>
        <taxon>Eukaryota</taxon>
        <taxon>Fungi</taxon>
        <taxon>Dikarya</taxon>
        <taxon>Basidiomycota</taxon>
        <taxon>Agaricomycotina</taxon>
        <taxon>Dacrymycetes</taxon>
        <taxon>Dacrymycetales</taxon>
        <taxon>Dacrymycetaceae</taxon>
        <taxon>Dacryopinax</taxon>
    </lineage>
</organism>
<keyword evidence="14" id="KW-0456">Lyase</keyword>
<dbReference type="PANTHER" id="PTHR22960">
    <property type="entry name" value="MOLYBDOPTERIN COFACTOR SYNTHESIS PROTEIN A"/>
    <property type="match status" value="1"/>
</dbReference>
<comment type="similarity">
    <text evidence="4">In the C-terminal section; belongs to the MoaC family.</text>
</comment>
<dbReference type="InterPro" id="IPR006638">
    <property type="entry name" value="Elp3/MiaA/NifB-like_rSAM"/>
</dbReference>
<keyword evidence="6" id="KW-0004">4Fe-4S</keyword>
<protein>
    <submittedName>
        <fullName evidence="17">Molybdenum cofactor biosynthesis prote</fullName>
    </submittedName>
</protein>
<dbReference type="CDD" id="cd01420">
    <property type="entry name" value="MoaC_PE"/>
    <property type="match status" value="1"/>
</dbReference>
<dbReference type="PROSITE" id="PS51918">
    <property type="entry name" value="RADICAL_SAM"/>
    <property type="match status" value="1"/>
</dbReference>
<keyword evidence="11" id="KW-0411">Iron-sulfur</keyword>
<dbReference type="Pfam" id="PF06463">
    <property type="entry name" value="Mob_synth_C"/>
    <property type="match status" value="1"/>
</dbReference>
<dbReference type="CDD" id="cd21117">
    <property type="entry name" value="Twitch_MoaA"/>
    <property type="match status" value="1"/>
</dbReference>
<dbReference type="GO" id="GO:0061799">
    <property type="term" value="F:cyclic pyranopterin monophosphate synthase activity"/>
    <property type="evidence" value="ECO:0007669"/>
    <property type="project" value="UniProtKB-EC"/>
</dbReference>
<dbReference type="InterPro" id="IPR002820">
    <property type="entry name" value="Mopterin_CF_biosynth-C_dom"/>
</dbReference>
<evidence type="ECO:0000256" key="3">
    <source>
        <dbReference type="ARBA" id="ARBA00005046"/>
    </source>
</evidence>
<dbReference type="GO" id="GO:0046872">
    <property type="term" value="F:metal ion binding"/>
    <property type="evidence" value="ECO:0007669"/>
    <property type="project" value="UniProtKB-KW"/>
</dbReference>